<dbReference type="PANTHER" id="PTHR11715:SF3">
    <property type="entry name" value="GLYCINE CLEAVAGE SYSTEM H PROTEIN-RELATED"/>
    <property type="match status" value="1"/>
</dbReference>
<dbReference type="SUPFAM" id="SSF51230">
    <property type="entry name" value="Single hybrid motif"/>
    <property type="match status" value="1"/>
</dbReference>
<dbReference type="PROSITE" id="PS00189">
    <property type="entry name" value="LIPOYL"/>
    <property type="match status" value="1"/>
</dbReference>
<dbReference type="GO" id="GO:0019464">
    <property type="term" value="P:glycine decarboxylation via glycine cleavage system"/>
    <property type="evidence" value="ECO:0007669"/>
    <property type="project" value="UniProtKB-UniRule"/>
</dbReference>
<evidence type="ECO:0000256" key="1">
    <source>
        <dbReference type="ARBA" id="ARBA00009249"/>
    </source>
</evidence>
<dbReference type="GO" id="GO:0005960">
    <property type="term" value="C:glycine cleavage complex"/>
    <property type="evidence" value="ECO:0007669"/>
    <property type="project" value="InterPro"/>
</dbReference>
<dbReference type="RefSeq" id="WP_166187659.1">
    <property type="nucleotide sequence ID" value="NZ_CP049811.1"/>
</dbReference>
<comment type="function">
    <text evidence="3">The glycine cleavage system catalyzes the degradation of glycine. The H protein shuttles the methylamine group of glycine from the P protein to the T protein.</text>
</comment>
<dbReference type="EMBL" id="CP049811">
    <property type="protein sequence ID" value="QIK39477.1"/>
    <property type="molecule type" value="Genomic_DNA"/>
</dbReference>
<dbReference type="InterPro" id="IPR011053">
    <property type="entry name" value="Single_hybrid_motif"/>
</dbReference>
<evidence type="ECO:0000256" key="4">
    <source>
        <dbReference type="PIRSR" id="PIRSR617453-50"/>
    </source>
</evidence>
<dbReference type="NCBIfam" id="NF002270">
    <property type="entry name" value="PRK01202.1"/>
    <property type="match status" value="1"/>
</dbReference>
<sequence length="121" mass="13526">MTVKYTEEHEWLKQDGDEVIVGITEHAQAQLGDLVFVELPEPGIKVAKDDEIVVIESVKAASDIMAPLDGEVTAVNEKIVETPSLVNEDPLEEGWFFRMTLDDPSEFDDLMDEQAYKAFIG</sequence>
<dbReference type="InterPro" id="IPR033753">
    <property type="entry name" value="GCV_H/Fam206"/>
</dbReference>
<organism evidence="6 7">
    <name type="scientific">Pontivivens nitratireducens</name>
    <dbReference type="NCBI Taxonomy" id="2758038"/>
    <lineage>
        <taxon>Bacteria</taxon>
        <taxon>Pseudomonadati</taxon>
        <taxon>Pseudomonadota</taxon>
        <taxon>Alphaproteobacteria</taxon>
        <taxon>Rhodobacterales</taxon>
        <taxon>Paracoccaceae</taxon>
        <taxon>Pontivivens</taxon>
    </lineage>
</organism>
<evidence type="ECO:0000256" key="3">
    <source>
        <dbReference type="HAMAP-Rule" id="MF_00272"/>
    </source>
</evidence>
<keyword evidence="7" id="KW-1185">Reference proteome</keyword>
<dbReference type="InterPro" id="IPR000089">
    <property type="entry name" value="Biotin_lipoyl"/>
</dbReference>
<dbReference type="InterPro" id="IPR002930">
    <property type="entry name" value="GCV_H"/>
</dbReference>
<comment type="subunit">
    <text evidence="3">The glycine cleavage system is composed of four proteins: P, T, L and H.</text>
</comment>
<comment type="cofactor">
    <cofactor evidence="3">
        <name>(R)-lipoate</name>
        <dbReference type="ChEBI" id="CHEBI:83088"/>
    </cofactor>
    <text evidence="3">Binds 1 lipoyl cofactor covalently.</text>
</comment>
<evidence type="ECO:0000313" key="7">
    <source>
        <dbReference type="Proteomes" id="UP000500791"/>
    </source>
</evidence>
<protein>
    <recommendedName>
        <fullName evidence="3">Glycine cleavage system H protein</fullName>
    </recommendedName>
</protein>
<dbReference type="InterPro" id="IPR003016">
    <property type="entry name" value="2-oxoA_DH_lipoyl-BS"/>
</dbReference>
<proteinExistence type="inferred from homology"/>
<feature type="domain" description="Lipoyl-binding" evidence="5">
    <location>
        <begin position="18"/>
        <end position="100"/>
    </location>
</feature>
<dbReference type="KEGG" id="mon:G8E03_01100"/>
<dbReference type="PANTHER" id="PTHR11715">
    <property type="entry name" value="GLYCINE CLEAVAGE SYSTEM H PROTEIN"/>
    <property type="match status" value="1"/>
</dbReference>
<dbReference type="Pfam" id="PF01597">
    <property type="entry name" value="GCV_H"/>
    <property type="match status" value="1"/>
</dbReference>
<comment type="similarity">
    <text evidence="1 3">Belongs to the GcvH family.</text>
</comment>
<dbReference type="InterPro" id="IPR017453">
    <property type="entry name" value="GCV_H_sub"/>
</dbReference>
<dbReference type="GO" id="GO:0009249">
    <property type="term" value="P:protein lipoylation"/>
    <property type="evidence" value="ECO:0007669"/>
    <property type="project" value="TreeGrafter"/>
</dbReference>
<dbReference type="AlphaFoldDB" id="A0A6G7VI60"/>
<evidence type="ECO:0000313" key="6">
    <source>
        <dbReference type="EMBL" id="QIK39477.1"/>
    </source>
</evidence>
<dbReference type="GO" id="GO:0005829">
    <property type="term" value="C:cytosol"/>
    <property type="evidence" value="ECO:0007669"/>
    <property type="project" value="TreeGrafter"/>
</dbReference>
<gene>
    <name evidence="3 6" type="primary">gcvH</name>
    <name evidence="6" type="ORF">G8E03_01100</name>
</gene>
<evidence type="ECO:0000256" key="2">
    <source>
        <dbReference type="ARBA" id="ARBA00022823"/>
    </source>
</evidence>
<name>A0A6G7VI60_9RHOB</name>
<feature type="modified residue" description="N6-lipoyllysine" evidence="3 4">
    <location>
        <position position="59"/>
    </location>
</feature>
<dbReference type="Gene3D" id="2.40.50.100">
    <property type="match status" value="1"/>
</dbReference>
<keyword evidence="2 3" id="KW-0450">Lipoyl</keyword>
<accession>A0A6G7VI60</accession>
<dbReference type="HAMAP" id="MF_00272">
    <property type="entry name" value="GcvH"/>
    <property type="match status" value="1"/>
</dbReference>
<dbReference type="PROSITE" id="PS50968">
    <property type="entry name" value="BIOTINYL_LIPOYL"/>
    <property type="match status" value="1"/>
</dbReference>
<reference evidence="6 7" key="1">
    <citation type="submission" date="2020-03" db="EMBL/GenBank/DDBJ databases">
        <title>Complete genome sequence of Monaibacterium sp. ALG8 with diverse plasmids.</title>
        <authorList>
            <person name="Sun C."/>
        </authorList>
    </citation>
    <scope>NUCLEOTIDE SEQUENCE [LARGE SCALE GENOMIC DNA]</scope>
    <source>
        <strain evidence="6 7">ALG8</strain>
    </source>
</reference>
<dbReference type="NCBIfam" id="TIGR00527">
    <property type="entry name" value="gcvH"/>
    <property type="match status" value="1"/>
</dbReference>
<dbReference type="CDD" id="cd06848">
    <property type="entry name" value="GCS_H"/>
    <property type="match status" value="1"/>
</dbReference>
<dbReference type="Proteomes" id="UP000500791">
    <property type="component" value="Chromosome"/>
</dbReference>
<evidence type="ECO:0000259" key="5">
    <source>
        <dbReference type="PROSITE" id="PS50968"/>
    </source>
</evidence>